<dbReference type="GO" id="GO:0016747">
    <property type="term" value="F:acyltransferase activity, transferring groups other than amino-acyl groups"/>
    <property type="evidence" value="ECO:0007669"/>
    <property type="project" value="InterPro"/>
</dbReference>
<dbReference type="EMBL" id="JBETVU010000012">
    <property type="protein sequence ID" value="MES5149980.1"/>
    <property type="molecule type" value="Genomic_DNA"/>
</dbReference>
<evidence type="ECO:0000313" key="11">
    <source>
        <dbReference type="Proteomes" id="UP000295195"/>
    </source>
</evidence>
<dbReference type="EMBL" id="LJGP01000025">
    <property type="protein sequence ID" value="KWU03498.1"/>
    <property type="molecule type" value="Genomic_DNA"/>
</dbReference>
<dbReference type="InterPro" id="IPR000182">
    <property type="entry name" value="GNAT_dom"/>
</dbReference>
<dbReference type="EMBL" id="NKLP01000160">
    <property type="protein sequence ID" value="TDN29995.1"/>
    <property type="molecule type" value="Genomic_DNA"/>
</dbReference>
<reference evidence="7 10" key="3">
    <citation type="submission" date="2019-01" db="EMBL/GenBank/DDBJ databases">
        <title>The genome sequence of Lactobacillus crispatus L49.</title>
        <authorList>
            <person name="Zhong J."/>
            <person name="Zhang J."/>
        </authorList>
    </citation>
    <scope>NUCLEOTIDE SEQUENCE [LARGE SCALE GENOMIC DNA]</scope>
    <source>
        <strain evidence="7 10">L49</strain>
    </source>
</reference>
<evidence type="ECO:0000313" key="12">
    <source>
        <dbReference type="Proteomes" id="UP001434419"/>
    </source>
</evidence>
<evidence type="ECO:0000313" key="10">
    <source>
        <dbReference type="Proteomes" id="UP000289808"/>
    </source>
</evidence>
<reference evidence="4 9" key="1">
    <citation type="journal article" date="2016" name="Microbiology (Mosc.)">
        <title>Comparison of Lactobacillus crispatus isolates from Lactobacillus-dominated vaginal microbiomes with isolates from microbiomes containing bacterial vaginosis-associated bacteria.</title>
        <authorList>
            <person name="Abdelmaksoud A.A."/>
            <person name="Koparde V.N."/>
            <person name="Sheth N.U."/>
            <person name="Serrano M.G."/>
            <person name="Glascock A.L."/>
            <person name="Fettweis J.M."/>
            <person name="Strauss Iii J.F."/>
            <person name="Buck G.A."/>
            <person name="Jefferson K.K."/>
        </authorList>
    </citation>
    <scope>NUCLEOTIDE SEQUENCE [LARGE SCALE GENOMIC DNA]</scope>
    <source>
        <strain evidence="4 9">VMC3</strain>
    </source>
</reference>
<dbReference type="Proteomes" id="UP001434419">
    <property type="component" value="Unassembled WGS sequence"/>
</dbReference>
<dbReference type="SUPFAM" id="SSF55729">
    <property type="entry name" value="Acyl-CoA N-acyltransferases (Nat)"/>
    <property type="match status" value="1"/>
</dbReference>
<evidence type="ECO:0000313" key="6">
    <source>
        <dbReference type="EMBL" id="MES5149980.1"/>
    </source>
</evidence>
<evidence type="ECO:0000313" key="7">
    <source>
        <dbReference type="EMBL" id="RXF56814.1"/>
    </source>
</evidence>
<dbReference type="Proteomes" id="UP000295195">
    <property type="component" value="Unassembled WGS sequence"/>
</dbReference>
<dbReference type="InterPro" id="IPR016181">
    <property type="entry name" value="Acyl_CoA_acyltransferase"/>
</dbReference>
<dbReference type="PROSITE" id="PS51186">
    <property type="entry name" value="GNAT"/>
    <property type="match status" value="1"/>
</dbReference>
<dbReference type="PATRIC" id="fig|47770.28.peg.874"/>
<feature type="domain" description="N-acetyltransferase" evidence="3">
    <location>
        <begin position="3"/>
        <end position="172"/>
    </location>
</feature>
<organism evidence="4 9">
    <name type="scientific">Lactobacillus crispatus</name>
    <dbReference type="NCBI Taxonomy" id="47770"/>
    <lineage>
        <taxon>Bacteria</taxon>
        <taxon>Bacillati</taxon>
        <taxon>Bacillota</taxon>
        <taxon>Bacilli</taxon>
        <taxon>Lactobacillales</taxon>
        <taxon>Lactobacillaceae</taxon>
        <taxon>Lactobacillus</taxon>
    </lineage>
</organism>
<dbReference type="RefSeq" id="WP_005718299.1">
    <property type="nucleotide sequence ID" value="NZ_AP025162.1"/>
</dbReference>
<gene>
    <name evidence="6" type="ORF">ABVC42_08690</name>
    <name evidence="4" type="ORF">AEL95_07185</name>
    <name evidence="8" type="ORF">CEE75_08910</name>
    <name evidence="7" type="ORF">ERD32_10105</name>
    <name evidence="5" type="ORF">RON39_06245</name>
</gene>
<comment type="caution">
    <text evidence="4">The sequence shown here is derived from an EMBL/GenBank/DDBJ whole genome shotgun (WGS) entry which is preliminary data.</text>
</comment>
<dbReference type="Pfam" id="PF00583">
    <property type="entry name" value="Acetyltransf_1"/>
    <property type="match status" value="1"/>
</dbReference>
<dbReference type="PANTHER" id="PTHR43877">
    <property type="entry name" value="AMINOALKYLPHOSPHONATE N-ACETYLTRANSFERASE-RELATED-RELATED"/>
    <property type="match status" value="1"/>
</dbReference>
<reference evidence="6" key="5">
    <citation type="submission" date="2024-06" db="EMBL/GenBank/DDBJ databases">
        <title>Vaginal Lactobacillus fatty acid response mechanisms reveal a metabolite-targeted strategy for bacterial vaginosis treatment.</title>
        <authorList>
            <person name="Zhu M."/>
            <person name="Blainey P.C."/>
            <person name="Bloom S.M."/>
            <person name="Kwon D.S."/>
        </authorList>
    </citation>
    <scope>NUCLEOTIDE SEQUENCE</scope>
    <source>
        <strain evidence="6">194_F1_1</strain>
    </source>
</reference>
<dbReference type="Gene3D" id="3.40.630.30">
    <property type="match status" value="1"/>
</dbReference>
<keyword evidence="2" id="KW-0012">Acyltransferase</keyword>
<sequence>MKYEIKAITTADVKELQKVSRETFKTTFDPYTAPDDMKRFLEEDYQTEKLIREIENPNSRFYFLMVKGKIAGYLKINVGDAQTEQLRDNALEVERIYLRTNFQHRGLGNVLFDFAEKTAREEGKDYMWLGVYEKNIPAQYFYKRHGFEKVSQHTFQVGSDPQTDWLLVKKLSKN</sequence>
<evidence type="ECO:0000256" key="1">
    <source>
        <dbReference type="ARBA" id="ARBA00022679"/>
    </source>
</evidence>
<dbReference type="EMBL" id="SCLX01000078">
    <property type="protein sequence ID" value="RXF56814.1"/>
    <property type="molecule type" value="Genomic_DNA"/>
</dbReference>
<keyword evidence="12" id="KW-1185">Reference proteome</keyword>
<dbReference type="InterPro" id="IPR050832">
    <property type="entry name" value="Bact_Acetyltransf"/>
</dbReference>
<evidence type="ECO:0000259" key="3">
    <source>
        <dbReference type="PROSITE" id="PS51186"/>
    </source>
</evidence>
<dbReference type="EMBL" id="JAVTXN010000027">
    <property type="protein sequence ID" value="MDT9609730.1"/>
    <property type="molecule type" value="Genomic_DNA"/>
</dbReference>
<accession>A0A120DP94</accession>
<dbReference type="AlphaFoldDB" id="A0A120DP94"/>
<evidence type="ECO:0000313" key="4">
    <source>
        <dbReference type="EMBL" id="KWU03498.1"/>
    </source>
</evidence>
<evidence type="ECO:0000313" key="8">
    <source>
        <dbReference type="EMBL" id="TDN29995.1"/>
    </source>
</evidence>
<dbReference type="Proteomes" id="UP001253287">
    <property type="component" value="Unassembled WGS sequence"/>
</dbReference>
<name>A0A120DP94_9LACO</name>
<evidence type="ECO:0000256" key="2">
    <source>
        <dbReference type="ARBA" id="ARBA00023315"/>
    </source>
</evidence>
<dbReference type="CDD" id="cd04301">
    <property type="entry name" value="NAT_SF"/>
    <property type="match status" value="1"/>
</dbReference>
<evidence type="ECO:0000313" key="9">
    <source>
        <dbReference type="Proteomes" id="UP000067598"/>
    </source>
</evidence>
<reference evidence="8 11" key="2">
    <citation type="submission" date="2017-06" db="EMBL/GenBank/DDBJ databases">
        <authorList>
            <person name="Swanenburg J."/>
            <person name="Kort R."/>
        </authorList>
    </citation>
    <scope>NUCLEOTIDE SEQUENCE [LARGE SCALE GENOMIC DNA]</scope>
    <source>
        <strain evidence="8 11">RL05</strain>
    </source>
</reference>
<dbReference type="Proteomes" id="UP000067598">
    <property type="component" value="Unassembled WGS sequence"/>
</dbReference>
<keyword evidence="1 4" id="KW-0808">Transferase</keyword>
<reference evidence="5" key="4">
    <citation type="submission" date="2023-08" db="EMBL/GenBank/DDBJ databases">
        <title>Lactobacillus from the Female Urinary Tract.</title>
        <authorList>
            <person name="Stegman N."/>
            <person name="Jackson B."/>
            <person name="Steiling M."/>
            <person name="Sedano C."/>
            <person name="Wolfe A."/>
            <person name="Putonti C."/>
        </authorList>
    </citation>
    <scope>NUCLEOTIDE SEQUENCE</scope>
    <source>
        <strain evidence="5">UMB5661</strain>
    </source>
</reference>
<dbReference type="STRING" id="47770.GCA_001567095_02017"/>
<dbReference type="Proteomes" id="UP000289808">
    <property type="component" value="Unassembled WGS sequence"/>
</dbReference>
<evidence type="ECO:0000313" key="5">
    <source>
        <dbReference type="EMBL" id="MDT9609730.1"/>
    </source>
</evidence>
<proteinExistence type="predicted"/>
<protein>
    <submittedName>
        <fullName evidence="4 5">Acetyltransferase</fullName>
    </submittedName>
    <submittedName>
        <fullName evidence="8">N-acetyltransferase</fullName>
    </submittedName>
</protein>